<dbReference type="Pfam" id="PF10021">
    <property type="entry name" value="PARG_cat_microb"/>
    <property type="match status" value="1"/>
</dbReference>
<organism evidence="2 3">
    <name type="scientific">Chitinophaga agri</name>
    <dbReference type="NCBI Taxonomy" id="2703787"/>
    <lineage>
        <taxon>Bacteria</taxon>
        <taxon>Pseudomonadati</taxon>
        <taxon>Bacteroidota</taxon>
        <taxon>Chitinophagia</taxon>
        <taxon>Chitinophagales</taxon>
        <taxon>Chitinophagaceae</taxon>
        <taxon>Chitinophaga</taxon>
    </lineage>
</organism>
<accession>A0A6B9ZPH8</accession>
<dbReference type="PANTHER" id="PTHR35596:SF1">
    <property type="entry name" value="MICROBIAL-TYPE PARG CATALYTIC DOMAIN-CONTAINING PROTEIN"/>
    <property type="match status" value="1"/>
</dbReference>
<dbReference type="AlphaFoldDB" id="A0A6B9ZPH8"/>
<dbReference type="PANTHER" id="PTHR35596">
    <property type="entry name" value="DUF2263 DOMAIN-CONTAINING PROTEIN"/>
    <property type="match status" value="1"/>
</dbReference>
<gene>
    <name evidence="2" type="ORF">GWR21_24210</name>
</gene>
<protein>
    <submittedName>
        <fullName evidence="2">TIGR02452 family protein</fullName>
    </submittedName>
</protein>
<evidence type="ECO:0000313" key="2">
    <source>
        <dbReference type="EMBL" id="QHS62573.1"/>
    </source>
</evidence>
<keyword evidence="3" id="KW-1185">Reference proteome</keyword>
<dbReference type="Proteomes" id="UP000476411">
    <property type="component" value="Chromosome"/>
</dbReference>
<dbReference type="SUPFAM" id="SSF52949">
    <property type="entry name" value="Macro domain-like"/>
    <property type="match status" value="1"/>
</dbReference>
<feature type="domain" description="Microbial-type PARG catalytic" evidence="1">
    <location>
        <begin position="10"/>
        <end position="164"/>
    </location>
</feature>
<name>A0A6B9ZPH8_9BACT</name>
<dbReference type="InterPro" id="IPR019261">
    <property type="entry name" value="PARG_cat_microbial"/>
</dbReference>
<dbReference type="InterPro" id="IPR012664">
    <property type="entry name" value="CHP02452"/>
</dbReference>
<sequence>MNKNARVAIAYETLDIMSAGRYTNPKHETVNIGADLRYAVDNTIHYTPDDFESVFIKRDALLQEPVAATCTFEVTTESTFGAARRLVVTEGEENVCCLNFASAKNPGGGFLGGAQAQEESLARGSGLYACLQPHMDMYEINRANRSMLYSDHMIYSPAVPVFRDDADRLIDTPYQVSIITTPAVNRGALLNNDPEEEPMIEPVMLGRIEKLLSLAVINKQTTLILGAWGCGVFRNRTEDVAAWFAYHLKKNETFRHAFKHVVFAIYDPSKKQTTKDAFVKEFGHFIPTV</sequence>
<dbReference type="NCBIfam" id="TIGR02452">
    <property type="entry name" value="TIGR02452 family protein"/>
    <property type="match status" value="1"/>
</dbReference>
<dbReference type="PIRSF" id="PIRSF014899">
    <property type="entry name" value="UCP014899"/>
    <property type="match status" value="1"/>
</dbReference>
<reference evidence="2 3" key="1">
    <citation type="submission" date="2020-01" db="EMBL/GenBank/DDBJ databases">
        <title>Complete genome sequence of Chitinophaga sp. H33E-04 isolated from quinoa roots.</title>
        <authorList>
            <person name="Weon H.-Y."/>
            <person name="Lee S.A."/>
        </authorList>
    </citation>
    <scope>NUCLEOTIDE SEQUENCE [LARGE SCALE GENOMIC DNA]</scope>
    <source>
        <strain evidence="2 3">H33E-04</strain>
    </source>
</reference>
<dbReference type="RefSeq" id="WP_162334207.1">
    <property type="nucleotide sequence ID" value="NZ_CP048113.1"/>
</dbReference>
<dbReference type="Gene3D" id="3.40.220.10">
    <property type="entry name" value="Leucine Aminopeptidase, subunit E, domain 1"/>
    <property type="match status" value="1"/>
</dbReference>
<dbReference type="EMBL" id="CP048113">
    <property type="protein sequence ID" value="QHS62573.1"/>
    <property type="molecule type" value="Genomic_DNA"/>
</dbReference>
<evidence type="ECO:0000313" key="3">
    <source>
        <dbReference type="Proteomes" id="UP000476411"/>
    </source>
</evidence>
<proteinExistence type="predicted"/>
<evidence type="ECO:0000259" key="1">
    <source>
        <dbReference type="Pfam" id="PF10021"/>
    </source>
</evidence>
<dbReference type="KEGG" id="chih:GWR21_24210"/>
<dbReference type="InterPro" id="IPR043472">
    <property type="entry name" value="Macro_dom-like"/>
</dbReference>